<dbReference type="Gene3D" id="1.20.1280.50">
    <property type="match status" value="1"/>
</dbReference>
<gene>
    <name evidence="2" type="ORF">Bca52824_009868</name>
</gene>
<dbReference type="InterPro" id="IPR001810">
    <property type="entry name" value="F-box_dom"/>
</dbReference>
<evidence type="ECO:0000313" key="2">
    <source>
        <dbReference type="EMBL" id="KAG2327140.1"/>
    </source>
</evidence>
<sequence length="408" mass="47093">MEYISLYRRLYQEEEAKRRNCPYWSELPRDLLHSVLQRLSFTDLRRAKSVCSAWLSASRQCTPKSQVPWLILFPAEDYNGGCKLFNPAEKDKMYTSQQDLGGVGSVCVATHEYWLLMRNPRFDLYIVNLLTGQRINLPPPESQRGKTNLERIGADKFRAEQFYVSSYIRGDTIGFEIKSPRLWVDEGGKDYFVVFSLRPFCFHSSFATQYTLICKRGDHSWTRIPDCSPCRDMVYSHPKLYVYRYDAIQIFDFSSSSSRDPPEPHVYEASFSSNIFETVPLTIDCTEKKNIVLSVTGLVLMVVSVMSRCRQNWSFGIYKKSSRWTGWDKVKSLGDEAMLLDLGITVPAKDIQGVNADCIYFSGGEDGNDVFIFDIRTEKIHESVVSLSLHQYSRSRWFFPGFSRKISS</sequence>
<comment type="caution">
    <text evidence="2">The sequence shown here is derived from an EMBL/GenBank/DDBJ whole genome shotgun (WGS) entry which is preliminary data.</text>
</comment>
<protein>
    <recommendedName>
        <fullName evidence="1">F-box domain-containing protein</fullName>
    </recommendedName>
</protein>
<dbReference type="SMART" id="SM00256">
    <property type="entry name" value="FBOX"/>
    <property type="match status" value="1"/>
</dbReference>
<proteinExistence type="predicted"/>
<dbReference type="InterPro" id="IPR005174">
    <property type="entry name" value="KIB1-4_b-propeller"/>
</dbReference>
<evidence type="ECO:0000313" key="3">
    <source>
        <dbReference type="Proteomes" id="UP000886595"/>
    </source>
</evidence>
<dbReference type="PANTHER" id="PTHR44259">
    <property type="entry name" value="OS07G0183000 PROTEIN-RELATED"/>
    <property type="match status" value="1"/>
</dbReference>
<dbReference type="InterPro" id="IPR036047">
    <property type="entry name" value="F-box-like_dom_sf"/>
</dbReference>
<dbReference type="EMBL" id="JAAMPC010000002">
    <property type="protein sequence ID" value="KAG2327140.1"/>
    <property type="molecule type" value="Genomic_DNA"/>
</dbReference>
<keyword evidence="3" id="KW-1185">Reference proteome</keyword>
<dbReference type="OrthoDB" id="600964at2759"/>
<dbReference type="Proteomes" id="UP000886595">
    <property type="component" value="Unassembled WGS sequence"/>
</dbReference>
<dbReference type="InterPro" id="IPR050942">
    <property type="entry name" value="F-box_BR-signaling"/>
</dbReference>
<evidence type="ECO:0000259" key="1">
    <source>
        <dbReference type="SMART" id="SM00256"/>
    </source>
</evidence>
<organism evidence="2 3">
    <name type="scientific">Brassica carinata</name>
    <name type="common">Ethiopian mustard</name>
    <name type="synonym">Abyssinian cabbage</name>
    <dbReference type="NCBI Taxonomy" id="52824"/>
    <lineage>
        <taxon>Eukaryota</taxon>
        <taxon>Viridiplantae</taxon>
        <taxon>Streptophyta</taxon>
        <taxon>Embryophyta</taxon>
        <taxon>Tracheophyta</taxon>
        <taxon>Spermatophyta</taxon>
        <taxon>Magnoliopsida</taxon>
        <taxon>eudicotyledons</taxon>
        <taxon>Gunneridae</taxon>
        <taxon>Pentapetalae</taxon>
        <taxon>rosids</taxon>
        <taxon>malvids</taxon>
        <taxon>Brassicales</taxon>
        <taxon>Brassicaceae</taxon>
        <taxon>Brassiceae</taxon>
        <taxon>Brassica</taxon>
    </lineage>
</organism>
<dbReference type="Pfam" id="PF00646">
    <property type="entry name" value="F-box"/>
    <property type="match status" value="1"/>
</dbReference>
<dbReference type="SUPFAM" id="SSF81383">
    <property type="entry name" value="F-box domain"/>
    <property type="match status" value="1"/>
</dbReference>
<reference evidence="2 3" key="1">
    <citation type="submission" date="2020-02" db="EMBL/GenBank/DDBJ databases">
        <authorList>
            <person name="Ma Q."/>
            <person name="Huang Y."/>
            <person name="Song X."/>
            <person name="Pei D."/>
        </authorList>
    </citation>
    <scope>NUCLEOTIDE SEQUENCE [LARGE SCALE GENOMIC DNA]</scope>
    <source>
        <strain evidence="2">Sxm20200214</strain>
        <tissue evidence="2">Leaf</tissue>
    </source>
</reference>
<dbReference type="PANTHER" id="PTHR44259:SF15">
    <property type="entry name" value="F-BOX PROTEIN KIB2-RELATED"/>
    <property type="match status" value="1"/>
</dbReference>
<dbReference type="AlphaFoldDB" id="A0A8X7WDG0"/>
<accession>A0A8X7WDG0</accession>
<feature type="domain" description="F-box" evidence="1">
    <location>
        <begin position="27"/>
        <end position="67"/>
    </location>
</feature>
<dbReference type="Pfam" id="PF03478">
    <property type="entry name" value="Beta-prop_KIB1-4"/>
    <property type="match status" value="1"/>
</dbReference>
<name>A0A8X7WDG0_BRACI</name>